<evidence type="ECO:0000313" key="2">
    <source>
        <dbReference type="EMBL" id="ACA88836.1"/>
    </source>
</evidence>
<keyword evidence="1" id="KW-0812">Transmembrane</keyword>
<keyword evidence="3" id="KW-1185">Reference proteome</keyword>
<keyword evidence="1" id="KW-0472">Membrane</keyword>
<name>B1KLV6_SHEWM</name>
<accession>B1KLV6</accession>
<dbReference type="HOGENOM" id="CLU_1019001_0_0_6"/>
<dbReference type="Proteomes" id="UP000002168">
    <property type="component" value="Chromosome"/>
</dbReference>
<reference evidence="2 3" key="1">
    <citation type="submission" date="2008-02" db="EMBL/GenBank/DDBJ databases">
        <title>Complete sequence of Shewanella woodyi ATCC 51908.</title>
        <authorList>
            <consortium name="US DOE Joint Genome Institute"/>
            <person name="Copeland A."/>
            <person name="Lucas S."/>
            <person name="Lapidus A."/>
            <person name="Glavina del Rio T."/>
            <person name="Dalin E."/>
            <person name="Tice H."/>
            <person name="Bruce D."/>
            <person name="Goodwin L."/>
            <person name="Pitluck S."/>
            <person name="Sims D."/>
            <person name="Brettin T."/>
            <person name="Detter J.C."/>
            <person name="Han C."/>
            <person name="Kuske C.R."/>
            <person name="Schmutz J."/>
            <person name="Larimer F."/>
            <person name="Land M."/>
            <person name="Hauser L."/>
            <person name="Kyrpides N."/>
            <person name="Lykidis A."/>
            <person name="Zhao J.-S."/>
            <person name="Richardson P."/>
        </authorList>
    </citation>
    <scope>NUCLEOTIDE SEQUENCE [LARGE SCALE GENOMIC DNA]</scope>
    <source>
        <strain evidence="3">ATCC 51908 / MS32</strain>
    </source>
</reference>
<dbReference type="eggNOG" id="ENOG502ZJTT">
    <property type="taxonomic scope" value="Bacteria"/>
</dbReference>
<proteinExistence type="predicted"/>
<dbReference type="EMBL" id="CP000961">
    <property type="protein sequence ID" value="ACA88836.1"/>
    <property type="molecule type" value="Genomic_DNA"/>
</dbReference>
<gene>
    <name evidence="2" type="ordered locus">Swoo_4586</name>
</gene>
<feature type="transmembrane region" description="Helical" evidence="1">
    <location>
        <begin position="30"/>
        <end position="52"/>
    </location>
</feature>
<dbReference type="KEGG" id="swd:Swoo_4586"/>
<organism evidence="2 3">
    <name type="scientific">Shewanella woodyi (strain ATCC 51908 / MS32)</name>
    <dbReference type="NCBI Taxonomy" id="392500"/>
    <lineage>
        <taxon>Bacteria</taxon>
        <taxon>Pseudomonadati</taxon>
        <taxon>Pseudomonadota</taxon>
        <taxon>Gammaproteobacteria</taxon>
        <taxon>Alteromonadales</taxon>
        <taxon>Shewanellaceae</taxon>
        <taxon>Shewanella</taxon>
    </lineage>
</organism>
<evidence type="ECO:0000256" key="1">
    <source>
        <dbReference type="SAM" id="Phobius"/>
    </source>
</evidence>
<sequence length="273" mass="31209">MAWQNAQAVYTNVKFNRGNVDKSTQLMKWILFWVFIVLFSLAVLGTLGVVFLGFGTPTEAEREWLVKGLILEVAACIVALFYSIFGLKPESGKQNLNVEDFENRLTELESKVFLTVKEIDSNTAELCARKDDSSSSPSKDFMHQMYPFLARIDEYDTPPPFDVDEYNTSPSYTEIDADISSAKPFDKEHREKSYFGLKVQWKCAYKGIAEKEDCYRIRLDTERPLYGAYIEVSKEKDISKLKFLDEGHPMWVCGEIIDLSGSNVELANANFYI</sequence>
<evidence type="ECO:0000313" key="3">
    <source>
        <dbReference type="Proteomes" id="UP000002168"/>
    </source>
</evidence>
<dbReference type="AlphaFoldDB" id="B1KLV6"/>
<feature type="transmembrane region" description="Helical" evidence="1">
    <location>
        <begin position="64"/>
        <end position="85"/>
    </location>
</feature>
<keyword evidence="1" id="KW-1133">Transmembrane helix</keyword>
<protein>
    <submittedName>
        <fullName evidence="2">Uncharacterized protein</fullName>
    </submittedName>
</protein>